<reference evidence="1 2" key="1">
    <citation type="submission" date="2022-07" db="EMBL/GenBank/DDBJ databases">
        <authorList>
            <person name="Xamxidin M."/>
            <person name="Wu M."/>
        </authorList>
    </citation>
    <scope>NUCLEOTIDE SEQUENCE [LARGE SCALE GENOMIC DNA]</scope>
    <source>
        <strain evidence="1 2">NBRC 111650</strain>
    </source>
</reference>
<sequence length="218" mass="24091">MRPHYRQFALLNICFGLTIFGGSTPGFSATWQDTNPETVSTFNLDGLNCSSVYSSVSSPLKVGLCRKSPYDSLAIYTSEIPTNQNLVHNIQNLGDAESGAIRGFVRAPQSKSHWNEILVIDHRDEASCYGTLIVGIKQGKVKIIGTLPFSVSNTDTDGSEQDDCLGPYGTISDNELEQPVLTFKAQAFQQMEQKTGFMKTMNVQSMHFLIGRSIKRIR</sequence>
<organism evidence="1 2">
    <name type="scientific">Limnobacter humi</name>
    <dbReference type="NCBI Taxonomy" id="1778671"/>
    <lineage>
        <taxon>Bacteria</taxon>
        <taxon>Pseudomonadati</taxon>
        <taxon>Pseudomonadota</taxon>
        <taxon>Betaproteobacteria</taxon>
        <taxon>Burkholderiales</taxon>
        <taxon>Burkholderiaceae</taxon>
        <taxon>Limnobacter</taxon>
    </lineage>
</organism>
<dbReference type="EMBL" id="JANIGO010000002">
    <property type="protein sequence ID" value="MCQ8896415.1"/>
    <property type="molecule type" value="Genomic_DNA"/>
</dbReference>
<accession>A0ABT1WFX5</accession>
<dbReference type="Proteomes" id="UP001204142">
    <property type="component" value="Unassembled WGS sequence"/>
</dbReference>
<comment type="caution">
    <text evidence="1">The sequence shown here is derived from an EMBL/GenBank/DDBJ whole genome shotgun (WGS) entry which is preliminary data.</text>
</comment>
<name>A0ABT1WFX5_9BURK</name>
<protein>
    <submittedName>
        <fullName evidence="1">Uncharacterized protein</fullName>
    </submittedName>
</protein>
<gene>
    <name evidence="1" type="ORF">NQT62_08225</name>
</gene>
<evidence type="ECO:0000313" key="2">
    <source>
        <dbReference type="Proteomes" id="UP001204142"/>
    </source>
</evidence>
<proteinExistence type="predicted"/>
<keyword evidence="2" id="KW-1185">Reference proteome</keyword>
<dbReference type="RefSeq" id="WP_256764188.1">
    <property type="nucleotide sequence ID" value="NZ_JANIGO010000002.1"/>
</dbReference>
<evidence type="ECO:0000313" key="1">
    <source>
        <dbReference type="EMBL" id="MCQ8896415.1"/>
    </source>
</evidence>